<protein>
    <submittedName>
        <fullName evidence="8">Sugar ABC transporter permease YjfF</fullName>
    </submittedName>
</protein>
<dbReference type="GO" id="GO:0022857">
    <property type="term" value="F:transmembrane transporter activity"/>
    <property type="evidence" value="ECO:0007669"/>
    <property type="project" value="InterPro"/>
</dbReference>
<evidence type="ECO:0000256" key="3">
    <source>
        <dbReference type="ARBA" id="ARBA00022475"/>
    </source>
</evidence>
<evidence type="ECO:0000256" key="7">
    <source>
        <dbReference type="SAM" id="Phobius"/>
    </source>
</evidence>
<feature type="transmembrane region" description="Helical" evidence="7">
    <location>
        <begin position="220"/>
        <end position="242"/>
    </location>
</feature>
<keyword evidence="3" id="KW-1003">Cell membrane</keyword>
<evidence type="ECO:0000256" key="1">
    <source>
        <dbReference type="ARBA" id="ARBA00004429"/>
    </source>
</evidence>
<comment type="caution">
    <text evidence="8">The sequence shown here is derived from an EMBL/GenBank/DDBJ whole genome shotgun (WGS) entry which is preliminary data.</text>
</comment>
<keyword evidence="6 7" id="KW-0472">Membrane</keyword>
<dbReference type="CDD" id="cd06579">
    <property type="entry name" value="TM_PBP1_transp_AraH_like"/>
    <property type="match status" value="1"/>
</dbReference>
<feature type="transmembrane region" description="Helical" evidence="7">
    <location>
        <begin position="46"/>
        <end position="65"/>
    </location>
</feature>
<evidence type="ECO:0000256" key="6">
    <source>
        <dbReference type="ARBA" id="ARBA00023136"/>
    </source>
</evidence>
<evidence type="ECO:0000256" key="2">
    <source>
        <dbReference type="ARBA" id="ARBA00007942"/>
    </source>
</evidence>
<dbReference type="InterPro" id="IPR001851">
    <property type="entry name" value="ABC_transp_permease"/>
</dbReference>
<dbReference type="EMBL" id="JAHLFE010000219">
    <property type="protein sequence ID" value="MBU3845298.1"/>
    <property type="molecule type" value="Genomic_DNA"/>
</dbReference>
<dbReference type="NCBIfam" id="NF008630">
    <property type="entry name" value="PRK11618.1"/>
    <property type="match status" value="1"/>
</dbReference>
<feature type="transmembrane region" description="Helical" evidence="7">
    <location>
        <begin position="14"/>
        <end position="34"/>
    </location>
</feature>
<feature type="transmembrane region" description="Helical" evidence="7">
    <location>
        <begin position="102"/>
        <end position="122"/>
    </location>
</feature>
<comment type="subcellular location">
    <subcellularLocation>
        <location evidence="1">Cell inner membrane</location>
        <topology evidence="1">Multi-pass membrane protein</topology>
    </subcellularLocation>
</comment>
<sequence length="345" mass="37208">MGKFFSNLVASPRFSFYVTTLLFIILFALGSVWFEGFFSLQVFLNLLIDNAHLIIITVGITFAILSGGGGIDLSVGAVLSLTCMTLAYLMRDTTIHPVLCMLIGLCVGTVIGIINGFFITFFKLQPFIVTLGTMFLCRGLTAMISRESVSIDNAWYADLSFMSVSIGDCYISIGAILALIVVVIATVVLRYTAFGRSVYAVGGNEQSARLMGLKVDAIRLKVYVISGFCASLGGIVFSWMMLSGNTFHGMGMEMDAIASSVIGGTQLMGGVGFIPGTIIGVMIQGTILTIINFQGTLSAWWTKIVVGVLLCLFIVMQAFVNAHKSRLMSLSAEKMNKKNKEAQSK</sequence>
<feature type="transmembrane region" description="Helical" evidence="7">
    <location>
        <begin position="71"/>
        <end position="90"/>
    </location>
</feature>
<dbReference type="Proteomes" id="UP000733611">
    <property type="component" value="Unassembled WGS sequence"/>
</dbReference>
<organism evidence="8 9">
    <name type="scientific">Candidatus Anaerobiospirillum pullicola</name>
    <dbReference type="NCBI Taxonomy" id="2838451"/>
    <lineage>
        <taxon>Bacteria</taxon>
        <taxon>Pseudomonadati</taxon>
        <taxon>Pseudomonadota</taxon>
        <taxon>Gammaproteobacteria</taxon>
        <taxon>Aeromonadales</taxon>
        <taxon>Succinivibrionaceae</taxon>
        <taxon>Anaerobiospirillum</taxon>
    </lineage>
</organism>
<evidence type="ECO:0000313" key="9">
    <source>
        <dbReference type="Proteomes" id="UP000733611"/>
    </source>
</evidence>
<evidence type="ECO:0000256" key="5">
    <source>
        <dbReference type="ARBA" id="ARBA00022989"/>
    </source>
</evidence>
<reference evidence="8" key="1">
    <citation type="journal article" date="2021" name="PeerJ">
        <title>Extensive microbial diversity within the chicken gut microbiome revealed by metagenomics and culture.</title>
        <authorList>
            <person name="Gilroy R."/>
            <person name="Ravi A."/>
            <person name="Getino M."/>
            <person name="Pursley I."/>
            <person name="Horton D.L."/>
            <person name="Alikhan N.F."/>
            <person name="Baker D."/>
            <person name="Gharbi K."/>
            <person name="Hall N."/>
            <person name="Watson M."/>
            <person name="Adriaenssens E.M."/>
            <person name="Foster-Nyarko E."/>
            <person name="Jarju S."/>
            <person name="Secka A."/>
            <person name="Antonio M."/>
            <person name="Oren A."/>
            <person name="Chaudhuri R.R."/>
            <person name="La Ragione R."/>
            <person name="Hildebrand F."/>
            <person name="Pallen M.J."/>
        </authorList>
    </citation>
    <scope>NUCLEOTIDE SEQUENCE</scope>
    <source>
        <strain evidence="8">378</strain>
    </source>
</reference>
<keyword evidence="4 7" id="KW-0812">Transmembrane</keyword>
<feature type="transmembrane region" description="Helical" evidence="7">
    <location>
        <begin position="170"/>
        <end position="189"/>
    </location>
</feature>
<evidence type="ECO:0000313" key="8">
    <source>
        <dbReference type="EMBL" id="MBU3845298.1"/>
    </source>
</evidence>
<dbReference type="GO" id="GO:0005886">
    <property type="term" value="C:plasma membrane"/>
    <property type="evidence" value="ECO:0007669"/>
    <property type="project" value="UniProtKB-SubCell"/>
</dbReference>
<dbReference type="Pfam" id="PF02653">
    <property type="entry name" value="BPD_transp_2"/>
    <property type="match status" value="1"/>
</dbReference>
<dbReference type="PANTHER" id="PTHR32196:SF63">
    <property type="entry name" value="INNER MEMBRANE ABC TRANSPORTER PERMEASE PROTEIN YJFF"/>
    <property type="match status" value="1"/>
</dbReference>
<comment type="similarity">
    <text evidence="2">Belongs to the binding-protein-dependent transport system permease family. AraH/RbsC subfamily.</text>
</comment>
<evidence type="ECO:0000256" key="4">
    <source>
        <dbReference type="ARBA" id="ARBA00022692"/>
    </source>
</evidence>
<dbReference type="PANTHER" id="PTHR32196">
    <property type="entry name" value="ABC TRANSPORTER PERMEASE PROTEIN YPHD-RELATED-RELATED"/>
    <property type="match status" value="1"/>
</dbReference>
<keyword evidence="5 7" id="KW-1133">Transmembrane helix</keyword>
<feature type="transmembrane region" description="Helical" evidence="7">
    <location>
        <begin position="300"/>
        <end position="320"/>
    </location>
</feature>
<dbReference type="AlphaFoldDB" id="A0A948TIN1"/>
<reference evidence="8" key="2">
    <citation type="submission" date="2021-04" db="EMBL/GenBank/DDBJ databases">
        <authorList>
            <person name="Gilroy R."/>
        </authorList>
    </citation>
    <scope>NUCLEOTIDE SEQUENCE</scope>
    <source>
        <strain evidence="8">378</strain>
    </source>
</reference>
<proteinExistence type="inferred from homology"/>
<accession>A0A948TIN1</accession>
<gene>
    <name evidence="8" type="primary">yjfF</name>
    <name evidence="8" type="ORF">H9847_10635</name>
</gene>
<name>A0A948TIN1_9GAMM</name>
<feature type="transmembrane region" description="Helical" evidence="7">
    <location>
        <begin position="273"/>
        <end position="293"/>
    </location>
</feature>